<name>A0ABP0M7M0_9DINO</name>
<evidence type="ECO:0000313" key="2">
    <source>
        <dbReference type="Proteomes" id="UP001642464"/>
    </source>
</evidence>
<feature type="non-terminal residue" evidence="1">
    <location>
        <position position="54"/>
    </location>
</feature>
<dbReference type="EMBL" id="CAXAMM010020013">
    <property type="protein sequence ID" value="CAK9047073.1"/>
    <property type="molecule type" value="Genomic_DNA"/>
</dbReference>
<accession>A0ABP0M7M0</accession>
<protein>
    <submittedName>
        <fullName evidence="1">Uncharacterized protein</fullName>
    </submittedName>
</protein>
<keyword evidence="2" id="KW-1185">Reference proteome</keyword>
<evidence type="ECO:0000313" key="1">
    <source>
        <dbReference type="EMBL" id="CAK9047073.1"/>
    </source>
</evidence>
<comment type="caution">
    <text evidence="1">The sequence shown here is derived from an EMBL/GenBank/DDBJ whole genome shotgun (WGS) entry which is preliminary data.</text>
</comment>
<organism evidence="1 2">
    <name type="scientific">Durusdinium trenchii</name>
    <dbReference type="NCBI Taxonomy" id="1381693"/>
    <lineage>
        <taxon>Eukaryota</taxon>
        <taxon>Sar</taxon>
        <taxon>Alveolata</taxon>
        <taxon>Dinophyceae</taxon>
        <taxon>Suessiales</taxon>
        <taxon>Symbiodiniaceae</taxon>
        <taxon>Durusdinium</taxon>
    </lineage>
</organism>
<feature type="non-terminal residue" evidence="1">
    <location>
        <position position="1"/>
    </location>
</feature>
<gene>
    <name evidence="1" type="ORF">SCF082_LOCUS26434</name>
</gene>
<sequence>NFDLWGVALKHSPLQQIFNVLNFKAEYEAKHGVVKSEALSKMYEDKILWANPEE</sequence>
<dbReference type="Proteomes" id="UP001642464">
    <property type="component" value="Unassembled WGS sequence"/>
</dbReference>
<reference evidence="1 2" key="1">
    <citation type="submission" date="2024-02" db="EMBL/GenBank/DDBJ databases">
        <authorList>
            <person name="Chen Y."/>
            <person name="Shah S."/>
            <person name="Dougan E. K."/>
            <person name="Thang M."/>
            <person name="Chan C."/>
        </authorList>
    </citation>
    <scope>NUCLEOTIDE SEQUENCE [LARGE SCALE GENOMIC DNA]</scope>
</reference>
<proteinExistence type="predicted"/>